<protein>
    <recommendedName>
        <fullName evidence="1">NAD-dependent epimerase/dehydratase domain-containing protein</fullName>
    </recommendedName>
</protein>
<dbReference type="InterPro" id="IPR050177">
    <property type="entry name" value="Lipid_A_modif_metabolic_enz"/>
</dbReference>
<dbReference type="AlphaFoldDB" id="A0A1Y4IWH2"/>
<sequence>MIHIGITGQSGFVGTNLSNYIQRFPQKYLLVPFEDKFFYETSLLTEFVRKCDVIVHLAAVMRSSIEGEVYRTNMDLVEKLISSMDNNQVVPNILFSSSIQDDNGSEYGMCKQDGIARFNEWALAHNTGFVALRFPNLFGPYAKPNYSSFIATFCYKLNRGEIPTVIHDNDIPLIYIGNMVKRIMRIVDEICVNKVCDIVDFTPDKVVKVTSVLETLKSFQQAIANNEKLICTNEFDRNLYNTFKSYINYTL</sequence>
<dbReference type="InterPro" id="IPR036291">
    <property type="entry name" value="NAD(P)-bd_dom_sf"/>
</dbReference>
<organism evidence="2 3">
    <name type="scientific">Parabacteroides distasonis</name>
    <dbReference type="NCBI Taxonomy" id="823"/>
    <lineage>
        <taxon>Bacteria</taxon>
        <taxon>Pseudomonadati</taxon>
        <taxon>Bacteroidota</taxon>
        <taxon>Bacteroidia</taxon>
        <taxon>Bacteroidales</taxon>
        <taxon>Tannerellaceae</taxon>
        <taxon>Parabacteroides</taxon>
    </lineage>
</organism>
<feature type="domain" description="NAD-dependent epimerase/dehydratase" evidence="1">
    <location>
        <begin position="6"/>
        <end position="189"/>
    </location>
</feature>
<name>A0A1Y4IWH2_PARDI</name>
<dbReference type="PANTHER" id="PTHR43245:SF55">
    <property type="entry name" value="NAD(P)-BINDING DOMAIN-CONTAINING PROTEIN"/>
    <property type="match status" value="1"/>
</dbReference>
<dbReference type="RefSeq" id="WP_087342952.1">
    <property type="nucleotide sequence ID" value="NZ_NFJX01000003.1"/>
</dbReference>
<evidence type="ECO:0000313" key="2">
    <source>
        <dbReference type="EMBL" id="OUP21232.1"/>
    </source>
</evidence>
<dbReference type="Pfam" id="PF01370">
    <property type="entry name" value="Epimerase"/>
    <property type="match status" value="1"/>
</dbReference>
<dbReference type="SUPFAM" id="SSF51735">
    <property type="entry name" value="NAD(P)-binding Rossmann-fold domains"/>
    <property type="match status" value="1"/>
</dbReference>
<comment type="caution">
    <text evidence="2">The sequence shown here is derived from an EMBL/GenBank/DDBJ whole genome shotgun (WGS) entry which is preliminary data.</text>
</comment>
<reference evidence="3" key="1">
    <citation type="submission" date="2017-04" db="EMBL/GenBank/DDBJ databases">
        <title>Function of individual gut microbiota members based on whole genome sequencing of pure cultures obtained from chicken caecum.</title>
        <authorList>
            <person name="Medvecky M."/>
            <person name="Cejkova D."/>
            <person name="Polansky O."/>
            <person name="Karasova D."/>
            <person name="Kubasova T."/>
            <person name="Cizek A."/>
            <person name="Rychlik I."/>
        </authorList>
    </citation>
    <scope>NUCLEOTIDE SEQUENCE [LARGE SCALE GENOMIC DNA]</scope>
    <source>
        <strain evidence="3">An199</strain>
    </source>
</reference>
<dbReference type="InterPro" id="IPR001509">
    <property type="entry name" value="Epimerase_deHydtase"/>
</dbReference>
<accession>A0A1Y4IWH2</accession>
<evidence type="ECO:0000313" key="3">
    <source>
        <dbReference type="Proteomes" id="UP000195950"/>
    </source>
</evidence>
<dbReference type="Gene3D" id="3.40.50.720">
    <property type="entry name" value="NAD(P)-binding Rossmann-like Domain"/>
    <property type="match status" value="1"/>
</dbReference>
<dbReference type="Proteomes" id="UP000195950">
    <property type="component" value="Unassembled WGS sequence"/>
</dbReference>
<dbReference type="PANTHER" id="PTHR43245">
    <property type="entry name" value="BIFUNCTIONAL POLYMYXIN RESISTANCE PROTEIN ARNA"/>
    <property type="match status" value="1"/>
</dbReference>
<dbReference type="EMBL" id="NFJX01000003">
    <property type="protein sequence ID" value="OUP21232.1"/>
    <property type="molecule type" value="Genomic_DNA"/>
</dbReference>
<evidence type="ECO:0000259" key="1">
    <source>
        <dbReference type="Pfam" id="PF01370"/>
    </source>
</evidence>
<proteinExistence type="predicted"/>
<gene>
    <name evidence="2" type="ORF">B5F32_05355</name>
</gene>